<dbReference type="Pfam" id="PF00083">
    <property type="entry name" value="Sugar_tr"/>
    <property type="match status" value="1"/>
</dbReference>
<dbReference type="PROSITE" id="PS00216">
    <property type="entry name" value="SUGAR_TRANSPORT_1"/>
    <property type="match status" value="1"/>
</dbReference>
<dbReference type="InterPro" id="IPR050814">
    <property type="entry name" value="Myo-inositol_Transporter"/>
</dbReference>
<feature type="transmembrane region" description="Helical" evidence="8">
    <location>
        <begin position="382"/>
        <end position="398"/>
    </location>
</feature>
<feature type="transmembrane region" description="Helical" evidence="8">
    <location>
        <begin position="339"/>
        <end position="361"/>
    </location>
</feature>
<sequence length="436" mass="48194">MGLSKKLLTGAIVSSLGGLLFGFDTAVISGAEQGLKEFFNLNAISHGFTNSIALIGTIIGAIFAFIPAQYWGRKKSLLIIGAFFGLSALGCAFTSSWELFLFYRFLGGLGVGASSVIAPMYISEISPSSHRGRLVGLFQFSIVFGILLAFISNYFLKIQISVDAWRWMLGVEAVPALFFFILTFFIPKSPRWLIIKGSGEEGLKTLRELGDLKANETFEKIKGSLNKDKVKESLFQKKYFKPILLVFLMATFNQFSGINAIMYYAPRIFEMSGIAEDSAFLQAASVGFVNMVFTIFAMTLIDKIGRKKLMLWGSIGMIISLVFSTFFLNQPEIGKGLLIIPILVFIASFAFSQGAVIWVFISEIFPNKVRASGQSFGTFIHWFWAAALTWLFPIVASLPNGGSYAFGFFAVAMVFQLIFVIKLFPETKGKSLEEEI</sequence>
<evidence type="ECO:0000256" key="7">
    <source>
        <dbReference type="RuleBase" id="RU003346"/>
    </source>
</evidence>
<evidence type="ECO:0000256" key="6">
    <source>
        <dbReference type="ARBA" id="ARBA00023136"/>
    </source>
</evidence>
<dbReference type="InterPro" id="IPR005828">
    <property type="entry name" value="MFS_sugar_transport-like"/>
</dbReference>
<evidence type="ECO:0000256" key="4">
    <source>
        <dbReference type="ARBA" id="ARBA00022692"/>
    </source>
</evidence>
<feature type="transmembrane region" description="Helical" evidence="8">
    <location>
        <begin position="77"/>
        <end position="95"/>
    </location>
</feature>
<protein>
    <submittedName>
        <fullName evidence="10">MFS transporter, sugar porter (SP) family</fullName>
    </submittedName>
</protein>
<evidence type="ECO:0000256" key="5">
    <source>
        <dbReference type="ARBA" id="ARBA00022989"/>
    </source>
</evidence>
<dbReference type="NCBIfam" id="TIGR00879">
    <property type="entry name" value="SP"/>
    <property type="match status" value="1"/>
</dbReference>
<dbReference type="PROSITE" id="PS00217">
    <property type="entry name" value="SUGAR_TRANSPORT_2"/>
    <property type="match status" value="1"/>
</dbReference>
<dbReference type="PANTHER" id="PTHR48020:SF12">
    <property type="entry name" value="PROTON MYO-INOSITOL COTRANSPORTER"/>
    <property type="match status" value="1"/>
</dbReference>
<dbReference type="GO" id="GO:0016020">
    <property type="term" value="C:membrane"/>
    <property type="evidence" value="ECO:0007669"/>
    <property type="project" value="UniProtKB-SubCell"/>
</dbReference>
<feature type="transmembrane region" description="Helical" evidence="8">
    <location>
        <begin position="278"/>
        <end position="297"/>
    </location>
</feature>
<reference evidence="10" key="2">
    <citation type="submission" date="2016-11" db="EMBL/GenBank/DDBJ databases">
        <authorList>
            <person name="Jaros S."/>
            <person name="Januszkiewicz K."/>
            <person name="Wedrychowicz H."/>
        </authorList>
    </citation>
    <scope>NUCLEOTIDE SEQUENCE [LARGE SCALE GENOMIC DNA]</scope>
    <source>
        <strain evidence="10">ACAM 48</strain>
    </source>
</reference>
<feature type="transmembrane region" description="Helical" evidence="8">
    <location>
        <begin position="167"/>
        <end position="186"/>
    </location>
</feature>
<comment type="similarity">
    <text evidence="2 7">Belongs to the major facilitator superfamily. Sugar transporter (TC 2.A.1.1) family.</text>
</comment>
<dbReference type="AlphaFoldDB" id="A0A1M7H7N7"/>
<evidence type="ECO:0000313" key="11">
    <source>
        <dbReference type="EMBL" id="SHM30129.1"/>
    </source>
</evidence>
<evidence type="ECO:0000259" key="9">
    <source>
        <dbReference type="PROSITE" id="PS50850"/>
    </source>
</evidence>
<dbReference type="EMBL" id="LT670848">
    <property type="protein sequence ID" value="SHM24383.1"/>
    <property type="molecule type" value="Genomic_DNA"/>
</dbReference>
<dbReference type="GO" id="GO:0022857">
    <property type="term" value="F:transmembrane transporter activity"/>
    <property type="evidence" value="ECO:0007669"/>
    <property type="project" value="InterPro"/>
</dbReference>
<dbReference type="PRINTS" id="PR00171">
    <property type="entry name" value="SUGRTRNSPORT"/>
</dbReference>
<reference evidence="12" key="1">
    <citation type="submission" date="2016-11" db="EMBL/GenBank/DDBJ databases">
        <authorList>
            <person name="Varghese N."/>
            <person name="Submissions S."/>
        </authorList>
    </citation>
    <scope>NUCLEOTIDE SEQUENCE [LARGE SCALE GENOMIC DNA]</scope>
    <source>
        <strain evidence="12">ACAM 48</strain>
    </source>
</reference>
<evidence type="ECO:0000256" key="2">
    <source>
        <dbReference type="ARBA" id="ARBA00010992"/>
    </source>
</evidence>
<dbReference type="Proteomes" id="UP000190235">
    <property type="component" value="Chromosome I"/>
</dbReference>
<evidence type="ECO:0000256" key="8">
    <source>
        <dbReference type="SAM" id="Phobius"/>
    </source>
</evidence>
<dbReference type="PANTHER" id="PTHR48020">
    <property type="entry name" value="PROTON MYO-INOSITOL COTRANSPORTER"/>
    <property type="match status" value="1"/>
</dbReference>
<keyword evidence="6 8" id="KW-0472">Membrane</keyword>
<feature type="transmembrane region" description="Helical" evidence="8">
    <location>
        <begin position="134"/>
        <end position="155"/>
    </location>
</feature>
<gene>
    <name evidence="10" type="ORF">SAMN05878281_0011</name>
    <name evidence="11" type="ORF">SAMN05878281_0213</name>
</gene>
<organism evidence="10 12">
    <name type="scientific">Salegentibacter salegens</name>
    <dbReference type="NCBI Taxonomy" id="143223"/>
    <lineage>
        <taxon>Bacteria</taxon>
        <taxon>Pseudomonadati</taxon>
        <taxon>Bacteroidota</taxon>
        <taxon>Flavobacteriia</taxon>
        <taxon>Flavobacteriales</taxon>
        <taxon>Flavobacteriaceae</taxon>
        <taxon>Salegentibacter</taxon>
    </lineage>
</organism>
<dbReference type="PROSITE" id="PS50850">
    <property type="entry name" value="MFS"/>
    <property type="match status" value="1"/>
</dbReference>
<dbReference type="SUPFAM" id="SSF103473">
    <property type="entry name" value="MFS general substrate transporter"/>
    <property type="match status" value="1"/>
</dbReference>
<feature type="transmembrane region" description="Helical" evidence="8">
    <location>
        <begin position="404"/>
        <end position="424"/>
    </location>
</feature>
<dbReference type="Gene3D" id="1.20.1250.20">
    <property type="entry name" value="MFS general substrate transporter like domains"/>
    <property type="match status" value="1"/>
</dbReference>
<proteinExistence type="inferred from homology"/>
<dbReference type="RefSeq" id="WP_079733416.1">
    <property type="nucleotide sequence ID" value="NZ_LT670848.1"/>
</dbReference>
<evidence type="ECO:0000313" key="12">
    <source>
        <dbReference type="Proteomes" id="UP000190235"/>
    </source>
</evidence>
<keyword evidence="3 7" id="KW-0813">Transport</keyword>
<dbReference type="STRING" id="143223.SAMN05878281_0011"/>
<dbReference type="InterPro" id="IPR036259">
    <property type="entry name" value="MFS_trans_sf"/>
</dbReference>
<keyword evidence="5 8" id="KW-1133">Transmembrane helix</keyword>
<keyword evidence="12" id="KW-1185">Reference proteome</keyword>
<keyword evidence="4 8" id="KW-0812">Transmembrane</keyword>
<dbReference type="InterPro" id="IPR020846">
    <property type="entry name" value="MFS_dom"/>
</dbReference>
<evidence type="ECO:0000256" key="1">
    <source>
        <dbReference type="ARBA" id="ARBA00004141"/>
    </source>
</evidence>
<feature type="transmembrane region" description="Helical" evidence="8">
    <location>
        <begin position="46"/>
        <end position="65"/>
    </location>
</feature>
<dbReference type="EMBL" id="LT670848">
    <property type="protein sequence ID" value="SHM30129.1"/>
    <property type="molecule type" value="Genomic_DNA"/>
</dbReference>
<feature type="transmembrane region" description="Helical" evidence="8">
    <location>
        <begin position="243"/>
        <end position="266"/>
    </location>
</feature>
<dbReference type="InterPro" id="IPR005829">
    <property type="entry name" value="Sugar_transporter_CS"/>
</dbReference>
<feature type="transmembrane region" description="Helical" evidence="8">
    <location>
        <begin position="309"/>
        <end position="327"/>
    </location>
</feature>
<dbReference type="InterPro" id="IPR003663">
    <property type="entry name" value="Sugar/inositol_transpt"/>
</dbReference>
<accession>A0A1M7H7N7</accession>
<evidence type="ECO:0000256" key="3">
    <source>
        <dbReference type="ARBA" id="ARBA00022448"/>
    </source>
</evidence>
<feature type="domain" description="Major facilitator superfamily (MFS) profile" evidence="9">
    <location>
        <begin position="10"/>
        <end position="428"/>
    </location>
</feature>
<name>A0A1M7H7N7_9FLAO</name>
<dbReference type="OrthoDB" id="9783823at2"/>
<comment type="subcellular location">
    <subcellularLocation>
        <location evidence="1">Membrane</location>
        <topology evidence="1">Multi-pass membrane protein</topology>
    </subcellularLocation>
</comment>
<feature type="transmembrane region" description="Helical" evidence="8">
    <location>
        <begin position="101"/>
        <end position="122"/>
    </location>
</feature>
<evidence type="ECO:0000313" key="10">
    <source>
        <dbReference type="EMBL" id="SHM24383.1"/>
    </source>
</evidence>